<evidence type="ECO:0000256" key="1">
    <source>
        <dbReference type="ARBA" id="ARBA00010552"/>
    </source>
</evidence>
<dbReference type="GO" id="GO:0005829">
    <property type="term" value="C:cytosol"/>
    <property type="evidence" value="ECO:0007669"/>
    <property type="project" value="TreeGrafter"/>
</dbReference>
<accession>A0A5B8V8I1</accession>
<evidence type="ECO:0000313" key="4">
    <source>
        <dbReference type="Proteomes" id="UP000321533"/>
    </source>
</evidence>
<reference evidence="3 4" key="1">
    <citation type="journal article" date="2016" name="Int. J. Syst. Evol. Microbiol.">
        <title>Panacibacter ginsenosidivorans gen. nov., sp. nov., with ginsenoside converting activity isolated from soil of a ginseng field.</title>
        <authorList>
            <person name="Siddiqi M.Z."/>
            <person name="Muhammad Shafi S."/>
            <person name="Choi K.D."/>
            <person name="Im W.T."/>
        </authorList>
    </citation>
    <scope>NUCLEOTIDE SEQUENCE [LARGE SCALE GENOMIC DNA]</scope>
    <source>
        <strain evidence="3 4">Gsoil1550</strain>
    </source>
</reference>
<dbReference type="Pfam" id="PF01042">
    <property type="entry name" value="Ribonuc_L-PSP"/>
    <property type="match status" value="1"/>
</dbReference>
<keyword evidence="4" id="KW-1185">Reference proteome</keyword>
<feature type="chain" id="PRO_5023110170" evidence="2">
    <location>
        <begin position="19"/>
        <end position="157"/>
    </location>
</feature>
<evidence type="ECO:0000256" key="2">
    <source>
        <dbReference type="SAM" id="SignalP"/>
    </source>
</evidence>
<protein>
    <submittedName>
        <fullName evidence="3">RidA family protein</fullName>
    </submittedName>
</protein>
<dbReference type="InterPro" id="IPR035959">
    <property type="entry name" value="RutC-like_sf"/>
</dbReference>
<dbReference type="SUPFAM" id="SSF55298">
    <property type="entry name" value="YjgF-like"/>
    <property type="match status" value="1"/>
</dbReference>
<dbReference type="Proteomes" id="UP000321533">
    <property type="component" value="Chromosome"/>
</dbReference>
<dbReference type="EMBL" id="CP042435">
    <property type="protein sequence ID" value="QEC67797.1"/>
    <property type="molecule type" value="Genomic_DNA"/>
</dbReference>
<proteinExistence type="inferred from homology"/>
<organism evidence="3 4">
    <name type="scientific">Panacibacter ginsenosidivorans</name>
    <dbReference type="NCBI Taxonomy" id="1813871"/>
    <lineage>
        <taxon>Bacteria</taxon>
        <taxon>Pseudomonadati</taxon>
        <taxon>Bacteroidota</taxon>
        <taxon>Chitinophagia</taxon>
        <taxon>Chitinophagales</taxon>
        <taxon>Chitinophagaceae</taxon>
        <taxon>Panacibacter</taxon>
    </lineage>
</organism>
<dbReference type="CDD" id="cd00448">
    <property type="entry name" value="YjgF_YER057c_UK114_family"/>
    <property type="match status" value="1"/>
</dbReference>
<dbReference type="RefSeq" id="WP_147189604.1">
    <property type="nucleotide sequence ID" value="NZ_CP042435.1"/>
</dbReference>
<sequence>MKFIASLLFFCFRLSAFSQTDTSIIKFNNPAVVYPVKGYSQTASVDLGTCTMLVISGQVAFDKNGNLVGKDDLSKQTEQIFSNIKSIVEDAGGSMNQILKLNFYLLDVSQIQSVRNARDKFINTAQPPASTLVQVSKLFRDDVLIEIDATAIIPKKK</sequence>
<dbReference type="InterPro" id="IPR006175">
    <property type="entry name" value="YjgF/YER057c/UK114"/>
</dbReference>
<gene>
    <name evidence="3" type="ORF">FRZ67_10995</name>
</gene>
<dbReference type="PANTHER" id="PTHR11803:SF58">
    <property type="entry name" value="PROTEIN HMF1-RELATED"/>
    <property type="match status" value="1"/>
</dbReference>
<dbReference type="AlphaFoldDB" id="A0A5B8V8I1"/>
<keyword evidence="2" id="KW-0732">Signal</keyword>
<comment type="similarity">
    <text evidence="1">Belongs to the RutC family.</text>
</comment>
<feature type="signal peptide" evidence="2">
    <location>
        <begin position="1"/>
        <end position="18"/>
    </location>
</feature>
<evidence type="ECO:0000313" key="3">
    <source>
        <dbReference type="EMBL" id="QEC67797.1"/>
    </source>
</evidence>
<dbReference type="Gene3D" id="3.30.1330.40">
    <property type="entry name" value="RutC-like"/>
    <property type="match status" value="1"/>
</dbReference>
<dbReference type="PANTHER" id="PTHR11803">
    <property type="entry name" value="2-IMINOBUTANOATE/2-IMINOPROPANOATE DEAMINASE RIDA"/>
    <property type="match status" value="1"/>
</dbReference>
<name>A0A5B8V8I1_9BACT</name>
<dbReference type="GO" id="GO:0019239">
    <property type="term" value="F:deaminase activity"/>
    <property type="evidence" value="ECO:0007669"/>
    <property type="project" value="TreeGrafter"/>
</dbReference>
<dbReference type="KEGG" id="pgin:FRZ67_10995"/>
<dbReference type="OrthoDB" id="9803101at2"/>